<accession>A0A6L7A7V4</accession>
<feature type="domain" description="dTDP-4-dehydro-6-deoxy-alpha-D-glucopyranose 2,3-dehydratase" evidence="1">
    <location>
        <begin position="185"/>
        <end position="241"/>
    </location>
</feature>
<name>A0A6L7A7V4_LEULA</name>
<gene>
    <name evidence="2" type="ORF">GQS40_07935</name>
</gene>
<evidence type="ECO:0000259" key="1">
    <source>
        <dbReference type="Pfam" id="PF03559"/>
    </source>
</evidence>
<feature type="domain" description="dTDP-4-dehydro-6-deoxy-alpha-D-glucopyranose 2,3-dehydratase" evidence="1">
    <location>
        <begin position="253"/>
        <end position="320"/>
    </location>
</feature>
<comment type="caution">
    <text evidence="2">The sequence shown here is derived from an EMBL/GenBank/DDBJ whole genome shotgun (WGS) entry which is preliminary data.</text>
</comment>
<feature type="domain" description="dTDP-4-dehydro-6-deoxy-alpha-D-glucopyranose 2,3-dehydratase" evidence="1">
    <location>
        <begin position="57"/>
        <end position="128"/>
    </location>
</feature>
<protein>
    <recommendedName>
        <fullName evidence="1">dTDP-4-dehydro-6-deoxy-alpha-D-glucopyranose 2,3-dehydratase domain-containing protein</fullName>
    </recommendedName>
</protein>
<dbReference type="AlphaFoldDB" id="A0A6L7A7V4"/>
<reference evidence="2 3" key="1">
    <citation type="submission" date="2019-12" db="EMBL/GenBank/DDBJ databases">
        <title>Complete genome sequence of Leuconostoc lactis strain AVN1 provides insights into metabolic potential.</title>
        <authorList>
            <person name="Besrour N."/>
            <person name="Najjari A."/>
            <person name="Fhoula I."/>
            <person name="Jaballah S."/>
            <person name="Klibi N."/>
            <person name="Ouzari H.I."/>
        </authorList>
    </citation>
    <scope>NUCLEOTIDE SEQUENCE [LARGE SCALE GENOMIC DNA]</scope>
    <source>
        <strain evidence="2 3">AVN1</strain>
    </source>
</reference>
<evidence type="ECO:0000313" key="2">
    <source>
        <dbReference type="EMBL" id="MWN21435.1"/>
    </source>
</evidence>
<dbReference type="Pfam" id="PF03559">
    <property type="entry name" value="Hexose_dehydrat"/>
    <property type="match status" value="5"/>
</dbReference>
<dbReference type="Proteomes" id="UP000478636">
    <property type="component" value="Unassembled WGS sequence"/>
</dbReference>
<feature type="domain" description="dTDP-4-dehydro-6-deoxy-alpha-D-glucopyranose 2,3-dehydratase" evidence="1">
    <location>
        <begin position="321"/>
        <end position="387"/>
    </location>
</feature>
<proteinExistence type="predicted"/>
<dbReference type="Gene3D" id="3.90.79.40">
    <property type="entry name" value="EvaA sugar 2,3-dehydratase subunit"/>
    <property type="match status" value="4"/>
</dbReference>
<dbReference type="InterPro" id="IPR005212">
    <property type="entry name" value="EvaA-like"/>
</dbReference>
<sequence length="403" mass="46180">MVEKLYVQQLSLNQGIQRQVMLSEEGGRFYHEQNLNVIMAVDDDAIPNLPDDYLWVFSVRQYQISIDGREITSWDQPLFVAEGIAELALLTRIHNGVREFLIKLQPEIGTLDHVEYGPTIQWWLQYFNDQALGRSIFESNPGDYLPQLFQKLNDFKMFEATQTQLTSLLDIAGWELTDKGVFSQQQAERFYRKRNRNIIIKVDDDVEVLDNFRWMTLGQIKKMMSEDNLINMDTRTVLSGLPFVTNTLTSDVREGVLNFLMQAKIEPGNINAVQISPTIQATKSNFMAKHGGKKPAYLDYFLNAKQHQVIYDQIQSEQSSSVEETALSQSTNWFLDQDNGTIHNQNNSFFSVVGVKQLVNDEVVAEQPMILQPEIGYLGIIVAEIENPLWQDAGITAKYGDMY</sequence>
<organism evidence="2 3">
    <name type="scientific">Leuconostoc lactis</name>
    <dbReference type="NCBI Taxonomy" id="1246"/>
    <lineage>
        <taxon>Bacteria</taxon>
        <taxon>Bacillati</taxon>
        <taxon>Bacillota</taxon>
        <taxon>Bacilli</taxon>
        <taxon>Lactobacillales</taxon>
        <taxon>Lactobacillaceae</taxon>
        <taxon>Leuconostoc</taxon>
    </lineage>
</organism>
<dbReference type="EMBL" id="WSZI01000014">
    <property type="protein sequence ID" value="MWN21435.1"/>
    <property type="molecule type" value="Genomic_DNA"/>
</dbReference>
<dbReference type="GO" id="GO:0016829">
    <property type="term" value="F:lyase activity"/>
    <property type="evidence" value="ECO:0007669"/>
    <property type="project" value="InterPro"/>
</dbReference>
<feature type="domain" description="dTDP-4-dehydro-6-deoxy-alpha-D-glucopyranose 2,3-dehydratase" evidence="1">
    <location>
        <begin position="14"/>
        <end position="56"/>
    </location>
</feature>
<evidence type="ECO:0000313" key="3">
    <source>
        <dbReference type="Proteomes" id="UP000478636"/>
    </source>
</evidence>
<dbReference type="InterPro" id="IPR038153">
    <property type="entry name" value="EvaA-like_sf"/>
</dbReference>